<protein>
    <recommendedName>
        <fullName evidence="2">histidine kinase</fullName>
        <ecNumber evidence="2">2.7.13.3</ecNumber>
    </recommendedName>
</protein>
<dbReference type="CDD" id="cd17574">
    <property type="entry name" value="REC_OmpR"/>
    <property type="match status" value="1"/>
</dbReference>
<dbReference type="Pfam" id="PF00512">
    <property type="entry name" value="HisKA"/>
    <property type="match status" value="1"/>
</dbReference>
<evidence type="ECO:0000256" key="12">
    <source>
        <dbReference type="PROSITE-ProRule" id="PRU00169"/>
    </source>
</evidence>
<dbReference type="Pfam" id="PF00072">
    <property type="entry name" value="Response_reg"/>
    <property type="match status" value="1"/>
</dbReference>
<dbReference type="InterPro" id="IPR001789">
    <property type="entry name" value="Sig_transdc_resp-reg_receiver"/>
</dbReference>
<dbReference type="Proteomes" id="UP000256779">
    <property type="component" value="Unassembled WGS sequence"/>
</dbReference>
<dbReference type="SUPFAM" id="SSF47384">
    <property type="entry name" value="Homodimeric domain of signal transducing histidine kinase"/>
    <property type="match status" value="1"/>
</dbReference>
<dbReference type="FunFam" id="1.10.10.60:FF:000284">
    <property type="entry name" value="Two-component system sensor histidine kinase/response regulator"/>
    <property type="match status" value="1"/>
</dbReference>
<dbReference type="Gene3D" id="3.40.50.2300">
    <property type="match status" value="1"/>
</dbReference>
<accession>A0A3D9L286</accession>
<keyword evidence="5" id="KW-0547">Nucleotide-binding</keyword>
<dbReference type="InterPro" id="IPR009057">
    <property type="entry name" value="Homeodomain-like_sf"/>
</dbReference>
<proteinExistence type="predicted"/>
<dbReference type="InterPro" id="IPR018062">
    <property type="entry name" value="HTH_AraC-typ_CS"/>
</dbReference>
<dbReference type="InterPro" id="IPR018060">
    <property type="entry name" value="HTH_AraC"/>
</dbReference>
<dbReference type="InterPro" id="IPR015943">
    <property type="entry name" value="WD40/YVTN_repeat-like_dom_sf"/>
</dbReference>
<keyword evidence="3 12" id="KW-0597">Phosphoprotein</keyword>
<evidence type="ECO:0000256" key="4">
    <source>
        <dbReference type="ARBA" id="ARBA00022679"/>
    </source>
</evidence>
<evidence type="ECO:0000256" key="2">
    <source>
        <dbReference type="ARBA" id="ARBA00012438"/>
    </source>
</evidence>
<keyword evidence="18" id="KW-1185">Reference proteome</keyword>
<dbReference type="FunFam" id="1.10.287.130:FF:000045">
    <property type="entry name" value="Two-component system sensor histidine kinase/response regulator"/>
    <property type="match status" value="1"/>
</dbReference>
<feature type="modified residue" description="4-aspartylphosphate" evidence="12">
    <location>
        <position position="1174"/>
    </location>
</feature>
<evidence type="ECO:0000256" key="6">
    <source>
        <dbReference type="ARBA" id="ARBA00022777"/>
    </source>
</evidence>
<name>A0A3D9L286_MARFU</name>
<dbReference type="PANTHER" id="PTHR43547:SF2">
    <property type="entry name" value="HYBRID SIGNAL TRANSDUCTION HISTIDINE KINASE C"/>
    <property type="match status" value="1"/>
</dbReference>
<evidence type="ECO:0000313" key="18">
    <source>
        <dbReference type="Proteomes" id="UP000256779"/>
    </source>
</evidence>
<dbReference type="GO" id="GO:0005524">
    <property type="term" value="F:ATP binding"/>
    <property type="evidence" value="ECO:0007669"/>
    <property type="project" value="UniProtKB-KW"/>
</dbReference>
<evidence type="ECO:0000259" key="15">
    <source>
        <dbReference type="PROSITE" id="PS50109"/>
    </source>
</evidence>
<dbReference type="Gene3D" id="2.60.40.10">
    <property type="entry name" value="Immunoglobulins"/>
    <property type="match status" value="1"/>
</dbReference>
<feature type="chain" id="PRO_5017818066" description="histidine kinase" evidence="13">
    <location>
        <begin position="30"/>
        <end position="1381"/>
    </location>
</feature>
<dbReference type="InterPro" id="IPR011110">
    <property type="entry name" value="Reg_prop"/>
</dbReference>
<evidence type="ECO:0000256" key="1">
    <source>
        <dbReference type="ARBA" id="ARBA00000085"/>
    </source>
</evidence>
<dbReference type="SMART" id="SM00388">
    <property type="entry name" value="HisKA"/>
    <property type="match status" value="1"/>
</dbReference>
<evidence type="ECO:0000256" key="11">
    <source>
        <dbReference type="ARBA" id="ARBA00023163"/>
    </source>
</evidence>
<evidence type="ECO:0000256" key="10">
    <source>
        <dbReference type="ARBA" id="ARBA00023125"/>
    </source>
</evidence>
<organism evidence="17 18">
    <name type="scientific">Marinoscillum furvescens DSM 4134</name>
    <dbReference type="NCBI Taxonomy" id="1122208"/>
    <lineage>
        <taxon>Bacteria</taxon>
        <taxon>Pseudomonadati</taxon>
        <taxon>Bacteroidota</taxon>
        <taxon>Cytophagia</taxon>
        <taxon>Cytophagales</taxon>
        <taxon>Reichenbachiellaceae</taxon>
        <taxon>Marinoscillum</taxon>
    </lineage>
</organism>
<feature type="domain" description="Response regulatory" evidence="16">
    <location>
        <begin position="1126"/>
        <end position="1241"/>
    </location>
</feature>
<gene>
    <name evidence="17" type="ORF">C7460_11861</name>
</gene>
<dbReference type="InterPro" id="IPR036097">
    <property type="entry name" value="HisK_dim/P_sf"/>
</dbReference>
<dbReference type="SMART" id="SM00448">
    <property type="entry name" value="REC"/>
    <property type="match status" value="1"/>
</dbReference>
<dbReference type="InterPro" id="IPR011006">
    <property type="entry name" value="CheY-like_superfamily"/>
</dbReference>
<dbReference type="InterPro" id="IPR011123">
    <property type="entry name" value="Y_Y_Y"/>
</dbReference>
<sequence length="1381" mass="156666">MSRANRTNRTPKSIRLACLAFLVQFMLHAQPEALPDKSLIFDQLPLKLGLNQRSVNDILQDSEGYLWVGTWSGLVRYDGYETKIFTASAEDPHALKSTKVTAMVEDSLGNLWVGTRVAGLFYFDKHTEHFTQYTHQRGDGSSLSNNNVWSLQIDHQGHLWVGTENGLNVLRKGSSAFVTYGRKDGLIHDFINGLYLDHTNRLWLSTEYGANRLVIEHGDIIETLPLLYKKDPQAHDLHNYLYKITSLVVEGKEQVFISSKKGLKWYDGQELRNFMYPREKSGYSFFRSLLPVKGTKPFLLVGSELGLQVFDITSQQFQEVSTTSMSHPTIMDIYLDATEVLWVGTKKGLNRLDTYDKDFVKYQTSAFDASGSIITGLVGEGRYLWVSTLGGGVFRFDKKSRRFRAYELQMEEREGFSDFVQKLFLDSKGHLWLGTAGTGVIQFDPNHPDNRGFQVSNYKHYHAGNGLLSDDYIMSLKEGGDGSMWVGTWNHGLNRIMADGQVKEYQDEIFTRSPIVSMHAENQTLWLGTRGSGLLHLRVSDEELEIENHYTVGMDETQVSNVFITKIAPAGNGDLWVGTEEGLNYLDTSEDRFIVFKQKDGLVTNEVNSLLTDNEGQLWLANFKGLTVFNVTPGNVSLINHFDTEDRIQGGFFYNDVAHKDADGLLYFGGPDGFNVIDPKQLSLNPHPPQVAINDISIFDQPLRQLENDPDRQWWRATGERRELVLNHYESSVKFTFSAMHFAAPGKNKYAFMLEGFDQDWRLTASDQRFANYTNLPDGNYTFRVRASNNDGLWSEQSEEVKLVILPPWWRTRWAFIGYVLIIGVVLMLFRKMIIIRANYANNLKLERLEKENLEALNKAKLQFFTNVSHEFRTPLTLILDPIEQLVKSGEGGKLFKEQLAIVSLNTQRLLRLVNQLLDFRKIESSKVQLRAAEGNLVKFVKEIKLSFDALAERRNIDFQLHATSNVIKVYFDRDQFEKVIFNLLSNAFKYVPTGGRVTIKLVENQDNVHIKVEDNGSGVALDQSQRVFERFYSGGDTQVGGTGIGLALTKSLVELHGGTIAVQSTPHELTTFELTIPKGREHLAEDQLIADFKDSDHIALYEPLDEHLAHAETTTVTVDVSEMDKVLIVEDNADVRAYLKSIFHGKYIVLEAENGKEGLDVALEEIPMLVISDVMMPVMDGISFCKELKSNVSTSHIPVILLTARTSFIFQVEGLEHGADDYITKPFNSQLLLIKVRNLIKSRRQLQKLFRDNDELVIEPKKVTLTSSDEVFIEQALESIENNMSNSDYTVEDLGRDVGLSRMQLYRKLKAMTGQSANEFIRTIRLKRAAQLIGQNELTIAEITYQVGFSDLPYFRKCFKKQFGVNPSAYGKPEAAESES</sequence>
<dbReference type="PROSITE" id="PS50110">
    <property type="entry name" value="RESPONSE_REGULATORY"/>
    <property type="match status" value="1"/>
</dbReference>
<dbReference type="InterPro" id="IPR036890">
    <property type="entry name" value="HATPase_C_sf"/>
</dbReference>
<evidence type="ECO:0000259" key="14">
    <source>
        <dbReference type="PROSITE" id="PS01124"/>
    </source>
</evidence>
<dbReference type="RefSeq" id="WP_115869365.1">
    <property type="nucleotide sequence ID" value="NZ_QREG01000018.1"/>
</dbReference>
<evidence type="ECO:0000256" key="7">
    <source>
        <dbReference type="ARBA" id="ARBA00022840"/>
    </source>
</evidence>
<keyword evidence="6" id="KW-0418">Kinase</keyword>
<dbReference type="PRINTS" id="PR00344">
    <property type="entry name" value="BCTRLSENSOR"/>
</dbReference>
<dbReference type="EMBL" id="QREG01000018">
    <property type="protein sequence ID" value="RED95284.1"/>
    <property type="molecule type" value="Genomic_DNA"/>
</dbReference>
<feature type="domain" description="Histidine kinase" evidence="15">
    <location>
        <begin position="867"/>
        <end position="1081"/>
    </location>
</feature>
<comment type="caution">
    <text evidence="17">The sequence shown here is derived from an EMBL/GenBank/DDBJ whole genome shotgun (WGS) entry which is preliminary data.</text>
</comment>
<dbReference type="SUPFAM" id="SSF63829">
    <property type="entry name" value="Calcium-dependent phosphotriesterase"/>
    <property type="match status" value="3"/>
</dbReference>
<feature type="signal peptide" evidence="13">
    <location>
        <begin position="1"/>
        <end position="29"/>
    </location>
</feature>
<evidence type="ECO:0000256" key="9">
    <source>
        <dbReference type="ARBA" id="ARBA00023015"/>
    </source>
</evidence>
<dbReference type="Gene3D" id="2.130.10.10">
    <property type="entry name" value="YVTN repeat-like/Quinoprotein amine dehydrogenase"/>
    <property type="match status" value="4"/>
</dbReference>
<feature type="domain" description="HTH araC/xylS-type" evidence="14">
    <location>
        <begin position="1275"/>
        <end position="1374"/>
    </location>
</feature>
<keyword evidence="11" id="KW-0804">Transcription</keyword>
<dbReference type="Pfam" id="PF12833">
    <property type="entry name" value="HTH_18"/>
    <property type="match status" value="1"/>
</dbReference>
<keyword evidence="7" id="KW-0067">ATP-binding</keyword>
<dbReference type="InterPro" id="IPR004358">
    <property type="entry name" value="Sig_transdc_His_kin-like_C"/>
</dbReference>
<dbReference type="InterPro" id="IPR003661">
    <property type="entry name" value="HisK_dim/P_dom"/>
</dbReference>
<dbReference type="GO" id="GO:0043565">
    <property type="term" value="F:sequence-specific DNA binding"/>
    <property type="evidence" value="ECO:0007669"/>
    <property type="project" value="InterPro"/>
</dbReference>
<dbReference type="PROSITE" id="PS01124">
    <property type="entry name" value="HTH_ARAC_FAMILY_2"/>
    <property type="match status" value="1"/>
</dbReference>
<evidence type="ECO:0000256" key="3">
    <source>
        <dbReference type="ARBA" id="ARBA00022553"/>
    </source>
</evidence>
<evidence type="ECO:0000259" key="16">
    <source>
        <dbReference type="PROSITE" id="PS50110"/>
    </source>
</evidence>
<dbReference type="SUPFAM" id="SSF52172">
    <property type="entry name" value="CheY-like"/>
    <property type="match status" value="1"/>
</dbReference>
<dbReference type="PANTHER" id="PTHR43547">
    <property type="entry name" value="TWO-COMPONENT HISTIDINE KINASE"/>
    <property type="match status" value="1"/>
</dbReference>
<evidence type="ECO:0000256" key="5">
    <source>
        <dbReference type="ARBA" id="ARBA00022741"/>
    </source>
</evidence>
<dbReference type="Gene3D" id="3.30.565.10">
    <property type="entry name" value="Histidine kinase-like ATPase, C-terminal domain"/>
    <property type="match status" value="1"/>
</dbReference>
<dbReference type="InterPro" id="IPR013783">
    <property type="entry name" value="Ig-like_fold"/>
</dbReference>
<comment type="catalytic activity">
    <reaction evidence="1">
        <text>ATP + protein L-histidine = ADP + protein N-phospho-L-histidine.</text>
        <dbReference type="EC" id="2.7.13.3"/>
    </reaction>
</comment>
<dbReference type="Pfam" id="PF07495">
    <property type="entry name" value="Y_Y_Y"/>
    <property type="match status" value="1"/>
</dbReference>
<evidence type="ECO:0000256" key="13">
    <source>
        <dbReference type="SAM" id="SignalP"/>
    </source>
</evidence>
<dbReference type="PROSITE" id="PS50109">
    <property type="entry name" value="HIS_KIN"/>
    <property type="match status" value="1"/>
</dbReference>
<dbReference type="InterPro" id="IPR005467">
    <property type="entry name" value="His_kinase_dom"/>
</dbReference>
<dbReference type="PROSITE" id="PS00041">
    <property type="entry name" value="HTH_ARAC_FAMILY_1"/>
    <property type="match status" value="1"/>
</dbReference>
<dbReference type="OrthoDB" id="9797097at2"/>
<evidence type="ECO:0000313" key="17">
    <source>
        <dbReference type="EMBL" id="RED95284.1"/>
    </source>
</evidence>
<keyword evidence="10" id="KW-0238">DNA-binding</keyword>
<dbReference type="SMART" id="SM00342">
    <property type="entry name" value="HTH_ARAC"/>
    <property type="match status" value="1"/>
</dbReference>
<dbReference type="SUPFAM" id="SSF55874">
    <property type="entry name" value="ATPase domain of HSP90 chaperone/DNA topoisomerase II/histidine kinase"/>
    <property type="match status" value="1"/>
</dbReference>
<keyword evidence="9" id="KW-0805">Transcription regulation</keyword>
<evidence type="ECO:0000256" key="8">
    <source>
        <dbReference type="ARBA" id="ARBA00023012"/>
    </source>
</evidence>
<dbReference type="GO" id="GO:0000155">
    <property type="term" value="F:phosphorelay sensor kinase activity"/>
    <property type="evidence" value="ECO:0007669"/>
    <property type="project" value="InterPro"/>
</dbReference>
<dbReference type="InterPro" id="IPR003594">
    <property type="entry name" value="HATPase_dom"/>
</dbReference>
<dbReference type="Pfam" id="PF02518">
    <property type="entry name" value="HATPase_c"/>
    <property type="match status" value="1"/>
</dbReference>
<dbReference type="GO" id="GO:0003700">
    <property type="term" value="F:DNA-binding transcription factor activity"/>
    <property type="evidence" value="ECO:0007669"/>
    <property type="project" value="InterPro"/>
</dbReference>
<dbReference type="EC" id="2.7.13.3" evidence="2"/>
<dbReference type="Gene3D" id="1.10.10.60">
    <property type="entry name" value="Homeodomain-like"/>
    <property type="match status" value="1"/>
</dbReference>
<dbReference type="Gene3D" id="1.10.287.130">
    <property type="match status" value="1"/>
</dbReference>
<dbReference type="Pfam" id="PF07494">
    <property type="entry name" value="Reg_prop"/>
    <property type="match status" value="3"/>
</dbReference>
<dbReference type="CDD" id="cd00075">
    <property type="entry name" value="HATPase"/>
    <property type="match status" value="1"/>
</dbReference>
<keyword evidence="4" id="KW-0808">Transferase</keyword>
<keyword evidence="13" id="KW-0732">Signal</keyword>
<dbReference type="FunFam" id="3.30.565.10:FF:000037">
    <property type="entry name" value="Hybrid sensor histidine kinase/response regulator"/>
    <property type="match status" value="1"/>
</dbReference>
<reference evidence="17 18" key="1">
    <citation type="submission" date="2018-07" db="EMBL/GenBank/DDBJ databases">
        <title>Genomic Encyclopedia of Type Strains, Phase IV (KMG-IV): sequencing the most valuable type-strain genomes for metagenomic binning, comparative biology and taxonomic classification.</title>
        <authorList>
            <person name="Goeker M."/>
        </authorList>
    </citation>
    <scope>NUCLEOTIDE SEQUENCE [LARGE SCALE GENOMIC DNA]</scope>
    <source>
        <strain evidence="17 18">DSM 4134</strain>
    </source>
</reference>
<dbReference type="SUPFAM" id="SSF46689">
    <property type="entry name" value="Homeodomain-like"/>
    <property type="match status" value="1"/>
</dbReference>
<dbReference type="CDD" id="cd00082">
    <property type="entry name" value="HisKA"/>
    <property type="match status" value="1"/>
</dbReference>
<keyword evidence="8" id="KW-0902">Two-component regulatory system</keyword>
<dbReference type="SMART" id="SM00387">
    <property type="entry name" value="HATPase_c"/>
    <property type="match status" value="1"/>
</dbReference>